<keyword evidence="5" id="KW-1185">Reference proteome</keyword>
<evidence type="ECO:0000256" key="1">
    <source>
        <dbReference type="ARBA" id="ARBA00022729"/>
    </source>
</evidence>
<accession>A0AAQ3Y6R3</accession>
<gene>
    <name evidence="4" type="ORF">A5821_000367</name>
</gene>
<feature type="chain" id="PRO_5043000828" description="DUF5067 domain-containing protein" evidence="2">
    <location>
        <begin position="21"/>
        <end position="185"/>
    </location>
</feature>
<feature type="domain" description="DUF5067" evidence="3">
    <location>
        <begin position="42"/>
        <end position="167"/>
    </location>
</feature>
<evidence type="ECO:0000313" key="4">
    <source>
        <dbReference type="EMBL" id="WYJ99290.1"/>
    </source>
</evidence>
<evidence type="ECO:0000259" key="3">
    <source>
        <dbReference type="Pfam" id="PF16729"/>
    </source>
</evidence>
<sequence>MKKFLSVSALGLLSFLIVGCGGNDTSKEKVDSTKTEASSEIKDSAKEKGTDTFKDNILTTKDYTIKITGHEYLEGYQDSTVLAITFDFTNHSQENVQAYSSFLYSFKVSQEFENTVEELNMGIIADHEKFTEETSQGVVDVKPNGTVHSVSNYEVKDPSKPVDISVKANMFSDKVLGEFKFDPAQ</sequence>
<protein>
    <recommendedName>
        <fullName evidence="3">DUF5067 domain-containing protein</fullName>
    </recommendedName>
</protein>
<evidence type="ECO:0000256" key="2">
    <source>
        <dbReference type="SAM" id="SignalP"/>
    </source>
</evidence>
<dbReference type="Gene3D" id="2.60.40.1240">
    <property type="match status" value="1"/>
</dbReference>
<dbReference type="RefSeq" id="WP_086312815.1">
    <property type="nucleotide sequence ID" value="NZ_CP147244.1"/>
</dbReference>
<organism evidence="4 5">
    <name type="scientific">Candidatus Enterococcus palustris</name>
    <dbReference type="NCBI Taxonomy" id="1834189"/>
    <lineage>
        <taxon>Bacteria</taxon>
        <taxon>Bacillati</taxon>
        <taxon>Bacillota</taxon>
        <taxon>Bacilli</taxon>
        <taxon>Lactobacillales</taxon>
        <taxon>Enterococcaceae</taxon>
        <taxon>Enterococcus</taxon>
    </lineage>
</organism>
<dbReference type="Proteomes" id="UP000194948">
    <property type="component" value="Chromosome"/>
</dbReference>
<dbReference type="EMBL" id="CP147244">
    <property type="protein sequence ID" value="WYJ99290.1"/>
    <property type="molecule type" value="Genomic_DNA"/>
</dbReference>
<keyword evidence="1 2" id="KW-0732">Signal</keyword>
<feature type="signal peptide" evidence="2">
    <location>
        <begin position="1"/>
        <end position="20"/>
    </location>
</feature>
<dbReference type="InterPro" id="IPR029050">
    <property type="entry name" value="Immunoprotect_excell_Ig-like"/>
</dbReference>
<reference evidence="5" key="1">
    <citation type="submission" date="2017-05" db="EMBL/GenBank/DDBJ databases">
        <title>The Genome Sequence of EEnterococcus faecalis 9F2_4866.</title>
        <authorList>
            <consortium name="The Broad Institute Genomics Platform"/>
            <consortium name="The Broad Institute Genomic Center for Infectious Diseases"/>
            <person name="Earl A."/>
            <person name="Manson A."/>
            <person name="Schwartman J."/>
            <person name="Gilmore M."/>
            <person name="Abouelleil A."/>
            <person name="Cao P."/>
            <person name="Chapman S."/>
            <person name="Cusick C."/>
            <person name="Shea T."/>
            <person name="Young S."/>
            <person name="Neafsey D."/>
            <person name="Nusbaum C."/>
            <person name="Birren B."/>
        </authorList>
    </citation>
    <scope>NUCLEOTIDE SEQUENCE [LARGE SCALE GENOMIC DNA]</scope>
    <source>
        <strain evidence="5">7F3_DIV0205</strain>
    </source>
</reference>
<dbReference type="AlphaFoldDB" id="A0AAQ3Y6R3"/>
<name>A0AAQ3Y6R3_9ENTE</name>
<proteinExistence type="predicted"/>
<dbReference type="PROSITE" id="PS51257">
    <property type="entry name" value="PROKAR_LIPOPROTEIN"/>
    <property type="match status" value="1"/>
</dbReference>
<dbReference type="InterPro" id="IPR031989">
    <property type="entry name" value="DUF5067"/>
</dbReference>
<dbReference type="Pfam" id="PF16729">
    <property type="entry name" value="DUF5067"/>
    <property type="match status" value="1"/>
</dbReference>
<reference evidence="4 5" key="2">
    <citation type="submission" date="2024-03" db="EMBL/GenBank/DDBJ databases">
        <title>The Genome Sequence of Enterococcus sp. DIV0205d.</title>
        <authorList>
            <consortium name="The Broad Institute Genomics Platform"/>
            <consortium name="The Broad Institute Microbial Omics Core"/>
            <consortium name="The Broad Institute Genomic Center for Infectious Diseases"/>
            <person name="Earl A."/>
            <person name="Manson A."/>
            <person name="Gilmore M."/>
            <person name="Schwartman J."/>
            <person name="Shea T."/>
            <person name="Abouelleil A."/>
            <person name="Cao P."/>
            <person name="Chapman S."/>
            <person name="Cusick C."/>
            <person name="Young S."/>
            <person name="Neafsey D."/>
            <person name="Nusbaum C."/>
            <person name="Birren B."/>
        </authorList>
    </citation>
    <scope>NUCLEOTIDE SEQUENCE [LARGE SCALE GENOMIC DNA]</scope>
    <source>
        <strain evidence="4 5">7F3_DIV0205</strain>
    </source>
</reference>
<evidence type="ECO:0000313" key="5">
    <source>
        <dbReference type="Proteomes" id="UP000194948"/>
    </source>
</evidence>